<feature type="domain" description="Fatty acid desaturase" evidence="2">
    <location>
        <begin position="51"/>
        <end position="291"/>
    </location>
</feature>
<keyword evidence="1" id="KW-1133">Transmembrane helix</keyword>
<dbReference type="PANTHER" id="PTHR19353">
    <property type="entry name" value="FATTY ACID DESATURASE 2"/>
    <property type="match status" value="1"/>
</dbReference>
<dbReference type="Proteomes" id="UP000663505">
    <property type="component" value="Chromosome"/>
</dbReference>
<evidence type="ECO:0000313" key="3">
    <source>
        <dbReference type="EMBL" id="QSO48901.1"/>
    </source>
</evidence>
<dbReference type="RefSeq" id="WP_206658213.1">
    <property type="nucleotide sequence ID" value="NZ_CP071182.1"/>
</dbReference>
<feature type="transmembrane region" description="Helical" evidence="1">
    <location>
        <begin position="51"/>
        <end position="72"/>
    </location>
</feature>
<keyword evidence="1" id="KW-0812">Transmembrane</keyword>
<feature type="transmembrane region" description="Helical" evidence="1">
    <location>
        <begin position="84"/>
        <end position="102"/>
    </location>
</feature>
<evidence type="ECO:0000259" key="2">
    <source>
        <dbReference type="Pfam" id="PF00487"/>
    </source>
</evidence>
<organism evidence="3 4">
    <name type="scientific">Alicyclobacillus mengziensis</name>
    <dbReference type="NCBI Taxonomy" id="2931921"/>
    <lineage>
        <taxon>Bacteria</taxon>
        <taxon>Bacillati</taxon>
        <taxon>Bacillota</taxon>
        <taxon>Bacilli</taxon>
        <taxon>Bacillales</taxon>
        <taxon>Alicyclobacillaceae</taxon>
        <taxon>Alicyclobacillus</taxon>
    </lineage>
</organism>
<feature type="transmembrane region" description="Helical" evidence="1">
    <location>
        <begin position="208"/>
        <end position="227"/>
    </location>
</feature>
<feature type="transmembrane region" description="Helical" evidence="1">
    <location>
        <begin position="27"/>
        <end position="45"/>
    </location>
</feature>
<evidence type="ECO:0000256" key="1">
    <source>
        <dbReference type="SAM" id="Phobius"/>
    </source>
</evidence>
<dbReference type="InterPro" id="IPR012171">
    <property type="entry name" value="Fatty_acid_desaturase"/>
</dbReference>
<dbReference type="CDD" id="cd03507">
    <property type="entry name" value="Delta12-FADS-like"/>
    <property type="match status" value="1"/>
</dbReference>
<accession>A0A9X7Z918</accession>
<keyword evidence="1" id="KW-0472">Membrane</keyword>
<reference evidence="3 4" key="1">
    <citation type="submission" date="2021-02" db="EMBL/GenBank/DDBJ databases">
        <title>Alicyclobacillus curvatus sp. nov. and Alicyclobacillus mengziensis sp. nov., two acidophilic bacteria isolated from acid mine drainage.</title>
        <authorList>
            <person name="Huang Y."/>
        </authorList>
    </citation>
    <scope>NUCLEOTIDE SEQUENCE [LARGE SCALE GENOMIC DNA]</scope>
    <source>
        <strain evidence="3 4">S30H14</strain>
    </source>
</reference>
<dbReference type="GO" id="GO:0016717">
    <property type="term" value="F:oxidoreductase activity, acting on paired donors, with oxidation of a pair of donors resulting in the reduction of molecular oxygen to two molecules of water"/>
    <property type="evidence" value="ECO:0007669"/>
    <property type="project" value="TreeGrafter"/>
</dbReference>
<dbReference type="GO" id="GO:0006629">
    <property type="term" value="P:lipid metabolic process"/>
    <property type="evidence" value="ECO:0007669"/>
    <property type="project" value="InterPro"/>
</dbReference>
<feature type="transmembrane region" description="Helical" evidence="1">
    <location>
        <begin position="148"/>
        <end position="169"/>
    </location>
</feature>
<dbReference type="PANTHER" id="PTHR19353:SF73">
    <property type="entry name" value="FATTY ACID DESATURASE"/>
    <property type="match status" value="1"/>
</dbReference>
<protein>
    <submittedName>
        <fullName evidence="3">Fatty acid desaturase</fullName>
    </submittedName>
</protein>
<sequence length="337" mass="39302">MNIEELHCDWRKDIEPYQNPDVKKSTWQLINTVVPFFAIWAAAYFSLSLSVWLTVALTIPAAGFLIRIFIIFHDCCHHSFFKSHLANEIVGILTGLLAFFPYHQWKYEHNVHHAGNGNLNRRGIGDIMTLTVQEYQARSKFGKLLYRLYRNPVVMFGLGPIFLVLLQYRANRKGAGRKERLNTYLTDAALMAFVAVLCFLLGWRQFLLIEGLILYLSGIAGIWLFYVQHQFEDSYFEKAENWDYVSAALRGSSFYKLPKVLQWLTGNIGFHHIHHLGPRIPNYHLQSLYERNAYLQTVPTVGLLSSLRALRYRLWDEDTKQFMSFRSALFLKSKQHM</sequence>
<dbReference type="AlphaFoldDB" id="A0A9X7Z918"/>
<dbReference type="InterPro" id="IPR005804">
    <property type="entry name" value="FA_desaturase_dom"/>
</dbReference>
<keyword evidence="4" id="KW-1185">Reference proteome</keyword>
<dbReference type="KEGG" id="afx:JZ786_08125"/>
<proteinExistence type="predicted"/>
<name>A0A9X7Z918_9BACL</name>
<evidence type="ECO:0000313" key="4">
    <source>
        <dbReference type="Proteomes" id="UP000663505"/>
    </source>
</evidence>
<gene>
    <name evidence="3" type="ORF">JZ786_08125</name>
</gene>
<dbReference type="EMBL" id="CP071182">
    <property type="protein sequence ID" value="QSO48901.1"/>
    <property type="molecule type" value="Genomic_DNA"/>
</dbReference>
<dbReference type="GO" id="GO:0016020">
    <property type="term" value="C:membrane"/>
    <property type="evidence" value="ECO:0007669"/>
    <property type="project" value="TreeGrafter"/>
</dbReference>
<feature type="transmembrane region" description="Helical" evidence="1">
    <location>
        <begin position="181"/>
        <end position="202"/>
    </location>
</feature>
<dbReference type="Pfam" id="PF00487">
    <property type="entry name" value="FA_desaturase"/>
    <property type="match status" value="1"/>
</dbReference>